<organism evidence="2 3">
    <name type="scientific">Marinobacter azerbaijanicus</name>
    <dbReference type="NCBI Taxonomy" id="3050455"/>
    <lineage>
        <taxon>Bacteria</taxon>
        <taxon>Pseudomonadati</taxon>
        <taxon>Pseudomonadota</taxon>
        <taxon>Gammaproteobacteria</taxon>
        <taxon>Pseudomonadales</taxon>
        <taxon>Marinobacteraceae</taxon>
        <taxon>Marinobacter</taxon>
    </lineage>
</organism>
<dbReference type="SUPFAM" id="SSF53474">
    <property type="entry name" value="alpha/beta-Hydrolases"/>
    <property type="match status" value="1"/>
</dbReference>
<evidence type="ECO:0000313" key="3">
    <source>
        <dbReference type="Proteomes" id="UP001227964"/>
    </source>
</evidence>
<dbReference type="Pfam" id="PF12697">
    <property type="entry name" value="Abhydrolase_6"/>
    <property type="match status" value="1"/>
</dbReference>
<dbReference type="InterPro" id="IPR029058">
    <property type="entry name" value="AB_hydrolase_fold"/>
</dbReference>
<feature type="domain" description="AB hydrolase-1" evidence="1">
    <location>
        <begin position="34"/>
        <end position="226"/>
    </location>
</feature>
<reference evidence="2 3" key="1">
    <citation type="submission" date="2023-06" db="EMBL/GenBank/DDBJ databases">
        <title>Marinobacter azerbaijanicus a moderately halophilic, isolated from Urmia Lake in Azerbaijan region of Iran.</title>
        <authorList>
            <person name="Sanchez-Porro C."/>
            <person name="Aghdam E.M."/>
            <person name="Saheb S.M."/>
            <person name="Tarhriz V."/>
            <person name="Kazemi E."/>
            <person name="Ammozegar M.A."/>
            <person name="Ventosa A."/>
            <person name="Hejazi M.S."/>
        </authorList>
    </citation>
    <scope>NUCLEOTIDE SEQUENCE [LARGE SCALE GENOMIC DNA]</scope>
    <source>
        <strain evidence="2 3">TBZ242</strain>
    </source>
</reference>
<name>A0ABT7ID69_9GAMM</name>
<protein>
    <submittedName>
        <fullName evidence="2">Alpha/beta fold hydrolase</fullName>
    </submittedName>
</protein>
<dbReference type="Gene3D" id="3.40.50.1820">
    <property type="entry name" value="alpha/beta hydrolase"/>
    <property type="match status" value="1"/>
</dbReference>
<dbReference type="GO" id="GO:0016787">
    <property type="term" value="F:hydrolase activity"/>
    <property type="evidence" value="ECO:0007669"/>
    <property type="project" value="UniProtKB-KW"/>
</dbReference>
<accession>A0ABT7ID69</accession>
<proteinExistence type="predicted"/>
<evidence type="ECO:0000259" key="1">
    <source>
        <dbReference type="Pfam" id="PF12697"/>
    </source>
</evidence>
<sequence>MNRVVQQTPLVLIGGWGVDAAMLLPLFERWPGEIHLVSLTDAVMSRCESVADVAAQLLDRYPGRSVWAGWSQGAQVAMAAASLGGPQVGRVITLAGFPRFVAGPDWPSGMSPETFADFRAGVVSQASQAWRRFQRLLIQGCDDHLQARQELQPWLQQGASVSPANLIRGLEWLETENQQSLWQEIRVPVLHLQAEQDAIVRSWAETFTPAVTSEVVTVPGMTHWPRKQAVTLCRDEICQFVFGKGDSWEI</sequence>
<dbReference type="EMBL" id="JASSVS010000006">
    <property type="protein sequence ID" value="MDL0432091.1"/>
    <property type="molecule type" value="Genomic_DNA"/>
</dbReference>
<evidence type="ECO:0000313" key="2">
    <source>
        <dbReference type="EMBL" id="MDL0432091.1"/>
    </source>
</evidence>
<comment type="caution">
    <text evidence="2">The sequence shown here is derived from an EMBL/GenBank/DDBJ whole genome shotgun (WGS) entry which is preliminary data.</text>
</comment>
<keyword evidence="3" id="KW-1185">Reference proteome</keyword>
<dbReference type="RefSeq" id="WP_285391248.1">
    <property type="nucleotide sequence ID" value="NZ_JASSVS010000006.1"/>
</dbReference>
<dbReference type="InterPro" id="IPR000073">
    <property type="entry name" value="AB_hydrolase_1"/>
</dbReference>
<keyword evidence="2" id="KW-0378">Hydrolase</keyword>
<gene>
    <name evidence="2" type="ORF">QPM17_13170</name>
</gene>
<dbReference type="Proteomes" id="UP001227964">
    <property type="component" value="Unassembled WGS sequence"/>
</dbReference>